<evidence type="ECO:0000256" key="3">
    <source>
        <dbReference type="ARBA" id="ARBA00023026"/>
    </source>
</evidence>
<dbReference type="InterPro" id="IPR006530">
    <property type="entry name" value="YD"/>
</dbReference>
<dbReference type="SUPFAM" id="SSF69318">
    <property type="entry name" value="Integrin alpha N-terminal domain"/>
    <property type="match status" value="1"/>
</dbReference>
<organism evidence="6 7">
    <name type="scientific">Chryseobacterium endalhagicum</name>
    <dbReference type="NCBI Taxonomy" id="2797638"/>
    <lineage>
        <taxon>Bacteria</taxon>
        <taxon>Pseudomonadati</taxon>
        <taxon>Bacteroidota</taxon>
        <taxon>Flavobacteriia</taxon>
        <taxon>Flavobacteriales</taxon>
        <taxon>Weeksellaceae</taxon>
        <taxon>Chryseobacterium group</taxon>
        <taxon>Chryseobacterium</taxon>
    </lineage>
</organism>
<comment type="subcellular location">
    <subcellularLocation>
        <location evidence="1">Secreted</location>
    </subcellularLocation>
</comment>
<dbReference type="NCBIfam" id="TIGR01643">
    <property type="entry name" value="YD_repeat_2x"/>
    <property type="match status" value="1"/>
</dbReference>
<name>A0ABS1QHI1_9FLAO</name>
<dbReference type="PANTHER" id="PTHR32305">
    <property type="match status" value="1"/>
</dbReference>
<evidence type="ECO:0000313" key="6">
    <source>
        <dbReference type="EMBL" id="MBL1222031.1"/>
    </source>
</evidence>
<evidence type="ECO:0000313" key="7">
    <source>
        <dbReference type="Proteomes" id="UP000661696"/>
    </source>
</evidence>
<dbReference type="Gene3D" id="2.180.10.10">
    <property type="entry name" value="RHS repeat-associated core"/>
    <property type="match status" value="1"/>
</dbReference>
<evidence type="ECO:0000256" key="4">
    <source>
        <dbReference type="SAM" id="MobiDB-lite"/>
    </source>
</evidence>
<evidence type="ECO:0000256" key="2">
    <source>
        <dbReference type="ARBA" id="ARBA00022525"/>
    </source>
</evidence>
<dbReference type="InterPro" id="IPR028994">
    <property type="entry name" value="Integrin_alpha_N"/>
</dbReference>
<reference evidence="6 7" key="1">
    <citation type="submission" date="2020-12" db="EMBL/GenBank/DDBJ databases">
        <title>Chryseobacterium endoalhailicus sp. nov., isolated from seed of leguminous plant.</title>
        <authorList>
            <person name="Zhang X."/>
        </authorList>
    </citation>
    <scope>NUCLEOTIDE SEQUENCE [LARGE SCALE GENOMIC DNA]</scope>
    <source>
        <strain evidence="6 7">L7</strain>
    </source>
</reference>
<dbReference type="InterPro" id="IPR050708">
    <property type="entry name" value="T6SS_VgrG/RHS"/>
</dbReference>
<dbReference type="InterPro" id="IPR022385">
    <property type="entry name" value="Rhs_assc_core"/>
</dbReference>
<evidence type="ECO:0000256" key="1">
    <source>
        <dbReference type="ARBA" id="ARBA00004613"/>
    </source>
</evidence>
<feature type="region of interest" description="Disordered" evidence="4">
    <location>
        <begin position="51"/>
        <end position="90"/>
    </location>
</feature>
<dbReference type="Gene3D" id="2.40.128.340">
    <property type="match status" value="1"/>
</dbReference>
<dbReference type="EMBL" id="JAELVM010000002">
    <property type="protein sequence ID" value="MBL1222031.1"/>
    <property type="molecule type" value="Genomic_DNA"/>
</dbReference>
<dbReference type="NCBIfam" id="TIGR03696">
    <property type="entry name" value="Rhs_assc_core"/>
    <property type="match status" value="1"/>
</dbReference>
<gene>
    <name evidence="6" type="ORF">JET18_14345</name>
</gene>
<feature type="chain" id="PRO_5045322830" evidence="5">
    <location>
        <begin position="19"/>
        <end position="2245"/>
    </location>
</feature>
<keyword evidence="7" id="KW-1185">Reference proteome</keyword>
<comment type="caution">
    <text evidence="6">The sequence shown here is derived from an EMBL/GenBank/DDBJ whole genome shotgun (WGS) entry which is preliminary data.</text>
</comment>
<feature type="compositionally biased region" description="Polar residues" evidence="4">
    <location>
        <begin position="71"/>
        <end position="85"/>
    </location>
</feature>
<keyword evidence="3" id="KW-0843">Virulence</keyword>
<keyword evidence="2" id="KW-0964">Secreted</keyword>
<dbReference type="RefSeq" id="WP_202092156.1">
    <property type="nucleotide sequence ID" value="NZ_JAELVM010000002.1"/>
</dbReference>
<dbReference type="PANTHER" id="PTHR32305:SF15">
    <property type="entry name" value="PROTEIN RHSA-RELATED"/>
    <property type="match status" value="1"/>
</dbReference>
<proteinExistence type="predicted"/>
<sequence length="2245" mass="249998">MKIILSFLLSLCSVIGFSQTILYQTESTSRTVQDPQTVVLAPGFKASSGTTNPFVAKIGPGTENPGGGPTDSNAGANNPSGTTAPQDKKFHDTKGNIEVTQSGQLQYTLDVDLPPGVKNMIPNISLVYVSGAGNGLVGYGWNISGLTAISRVGKNLEKDGITKGVQLDYSDYYSFNGQRLILKSGEYGKDGAEYQTEKYSNIKIKSVGAVNGQTWQGPEYWEVTSPDGSQVWYGATATGSSTARTPIDYNIVKSRDINGNYITYSYTVDGNVSVISSIEWGGNETKNTPHFNKIDFIFVARPMPETAYIKGNLFSQSKLLESIVVSTDSKQYKKYKITYKKDLQETAYRYLEKIIVLNNKNEEANPASFTYEKSMDIPNPNIRTWTSTGSIKTNDQQDIMGDFDGDGKLDLIRYHSATSSKVPQIGVYLYKDFYTLNYFESFINPIYLGNSVGLDEIKNAVPTNFKKNNVIYNRQGFASYKKVLNPATSKNDLEVSLYIVSTDNILTLDLRKIIPNADYDNSSGTTQNGTRTTIVGLKNVDFNGDGLSELILQLNDRECQVINPLDPGTGKLPSECESYIRYYAVNPDEPLQSNSWYYPIELYGNSDEDIFLKYRGGDFNGDGAFDFLKIDSAGKPLLITFQKNTQGQYESSISAFNSTDNETIKGSWDDGLVGDYNGDGLSDLMMPTAATSAIWYIYTSKGKGFVEDTKVFERHRRTRTVNTSSGNINILSPTTFVAYDINNDGKTELILLESGREYYKEFIQDSNLGVKYTRRKDHWVKILAPFGGGQNPTSSNSQPYPGNITMYLNENNINAELAVNENDLIGLPVDQWTGAMLGKRFMLISATSISGDNPGGPNMRQIVASHPYYDISMEGRIKTISQAGITTEIVYKELDKNKNPGLYDSTKTENYPYIEINQSTRMYVVSGITKTVAPNKILKQDFRYRGLTSNILGRGMICFRKTARSSWYTDGFENTKVWTGVENDPLNDAITVKKWSIRTNDDTKIFPADVSENNTQLLSFESTIHQIDKILNGQVIASVPDAEKDKVVTAIVPKISKEKDFITGTIAESTVTYGEYYLPAESISKINSSYAVTTSTYTYNNNASGTGTNYYIGRPKSKTEVVQAYGDTKSGKEEYTYESNRIKTIKKWNRDNTGFLLETYGYDDFGNITEKMVSNSTDAQTQTIKSEYEAKGRFIAHTTDHLGLVTTFIYNDFGQILTQTDPLQNTITNTYDEWGKLLTSKSNLEGMTTYQYIRDSNANITTIQYDPDGNVSKKYINKLGQVYKSSTKAFGQDKYVSKEIQYDILGRKIQESEPYFEGQSANLWNIIKYDDTVFPAIVTSTSFNGKKVKTSVSGLTTTEEEENGNQRITSKTTDALENLVSSTDKGGTIEFSYNATGEQIQAKYGENTVTTKFDVWGRKSEYNDPSNGIYKYEYDGFGQPKKIISPKGTKEYTYNNLGQLISQKELSTVDGGQTTDKIISFIYDNKGRITSKSGTSKGKSYSSNLVYDPRGRLISSSESSNGKYFIQKGITYDDRGRVINYEKQLYSSGILSKVILENVYNTWNGELHQIKDKNSGKVLWELKDTNARGQVLKAKLGASDITNLYNDATGFLKEIEHISPVQGILNIQYTFDAIKNELNLRKTLGGFNIIESFNYDTNNRLTSWTNPKTGQNSQNIYDIKGRITENDQVGTMKYENPAKIYQPTGMTLNATGTQNYNNDLVQTIIFNENNDPVFIDGEKGDVAFQYGLTNMRQKVTYGGNFSTDGEGKFNKFYSEDGSFEVVKDNVTGKEKHTLYIGATSYESNIIYFKNYDETSGSYKFLHKDYIGSILAISDEVGNKLEQRHFDAWGNFTHLQIASGATITDKNIIDNTVLLLERGYTSHEHFTEISIIHMNGRLYDPLLRRFLNADENIQDPTNTQNYNKYGYVMNNPLMYSDPDGEFWLFLAGTLVGGYLNGVQANGSWNPGKWNWEKTWSSVLGGAIGGAAVSGALGNIANNAGAIKSFLPGIVSGGLNSAFKGSNFLGGMIGGISYKTNIFDNKVTSTRMVDAGYRYIISPEDIYSDDQEGDGPGGRIVKIRGRRYYADRSNLPAEVGNIINSFFGGDSDFWVEHQPYNPTEERIMTTYVNTAAGYLAGGVVAKVAGRGIGALSRGTTPQVVMKSADFGRIIGWGESQSAKAVEQTINVTKNLTRSQVKSWAKQGLTKHWVQDQLSKYSNALIKGGDKLKNTQLMHRKELMEKILHLWK</sequence>
<protein>
    <submittedName>
        <fullName evidence="6">Type IV secretion protein Rhs</fullName>
    </submittedName>
</protein>
<accession>A0ABS1QHI1</accession>
<dbReference type="InterPro" id="IPR003284">
    <property type="entry name" value="Sal_SpvB"/>
</dbReference>
<keyword evidence="5" id="KW-0732">Signal</keyword>
<dbReference type="Proteomes" id="UP000661696">
    <property type="component" value="Unassembled WGS sequence"/>
</dbReference>
<feature type="signal peptide" evidence="5">
    <location>
        <begin position="1"/>
        <end position="18"/>
    </location>
</feature>
<dbReference type="Pfam" id="PF03534">
    <property type="entry name" value="SpvB"/>
    <property type="match status" value="1"/>
</dbReference>
<evidence type="ECO:0000256" key="5">
    <source>
        <dbReference type="SAM" id="SignalP"/>
    </source>
</evidence>